<sequence>MASRPVRHPFWRWLINNMQKARLSRLTLVLPDNRAVHIGDIQASTPAPTIRIKSTAAIRKAYISGVLGWGEAYIEGDWDTDDLLQITEWAMHNAQALDQVFEGSAFGRLLHRLLHRLNDNSLKGSRRNISAHYDLGNAFYAQWLDPSMTYSSALYHNSEATLQNAQHNKYDRILELLNIQPEDNVLEIGCGWGGFAERLLTQHKGSQYHGVTLSTEQLNWTQQRLRHQAVDNRGEATLTDYRMIQGQYDKIASIEMLEAVGEEHWPTYFKTLYDRLSPGGEAVIQVITIDRERFENYRNNADFIQRYIFPGGMLLTPEVVQQHAEQAGLDLNFLQSFGQDYARTLSEWRNNFDAAWEGIKPLGFDERFRRLWRYYLCYCESGFRHGSIDVYLFRLKKPE</sequence>
<dbReference type="CDD" id="cd02440">
    <property type="entry name" value="AdoMet_MTases"/>
    <property type="match status" value="1"/>
</dbReference>
<gene>
    <name evidence="7" type="ORF">BTA35_0209515</name>
</gene>
<dbReference type="GO" id="GO:0008610">
    <property type="term" value="P:lipid biosynthetic process"/>
    <property type="evidence" value="ECO:0007669"/>
    <property type="project" value="InterPro"/>
</dbReference>
<evidence type="ECO:0000256" key="6">
    <source>
        <dbReference type="PIRSR" id="PIRSR003085-1"/>
    </source>
</evidence>
<dbReference type="GO" id="GO:0008168">
    <property type="term" value="F:methyltransferase activity"/>
    <property type="evidence" value="ECO:0007669"/>
    <property type="project" value="UniProtKB-KW"/>
</dbReference>
<dbReference type="PANTHER" id="PTHR43667:SF2">
    <property type="entry name" value="FATTY ACID C-METHYL TRANSFERASE"/>
    <property type="match status" value="1"/>
</dbReference>
<organism evidence="7 8">
    <name type="scientific">Oceanospirillum linum</name>
    <dbReference type="NCBI Taxonomy" id="966"/>
    <lineage>
        <taxon>Bacteria</taxon>
        <taxon>Pseudomonadati</taxon>
        <taxon>Pseudomonadota</taxon>
        <taxon>Gammaproteobacteria</taxon>
        <taxon>Oceanospirillales</taxon>
        <taxon>Oceanospirillaceae</taxon>
        <taxon>Oceanospirillum</taxon>
    </lineage>
</organism>
<dbReference type="EMBL" id="MTSD02000003">
    <property type="protein sequence ID" value="OOV87418.1"/>
    <property type="molecule type" value="Genomic_DNA"/>
</dbReference>
<dbReference type="Gene3D" id="3.40.50.150">
    <property type="entry name" value="Vaccinia Virus protein VP39"/>
    <property type="match status" value="1"/>
</dbReference>
<dbReference type="STRING" id="966.BTA35_0209515"/>
<evidence type="ECO:0008006" key="9">
    <source>
        <dbReference type="Google" id="ProtNLM"/>
    </source>
</evidence>
<evidence type="ECO:0000256" key="1">
    <source>
        <dbReference type="ARBA" id="ARBA00010815"/>
    </source>
</evidence>
<dbReference type="Pfam" id="PF02353">
    <property type="entry name" value="CMAS"/>
    <property type="match status" value="1"/>
</dbReference>
<evidence type="ECO:0000313" key="8">
    <source>
        <dbReference type="Proteomes" id="UP000190064"/>
    </source>
</evidence>
<dbReference type="GO" id="GO:0032259">
    <property type="term" value="P:methylation"/>
    <property type="evidence" value="ECO:0007669"/>
    <property type="project" value="UniProtKB-KW"/>
</dbReference>
<dbReference type="InterPro" id="IPR050723">
    <property type="entry name" value="CFA/CMAS"/>
</dbReference>
<dbReference type="PIRSF" id="PIRSF003085">
    <property type="entry name" value="CMAS"/>
    <property type="match status" value="1"/>
</dbReference>
<keyword evidence="8" id="KW-1185">Reference proteome</keyword>
<keyword evidence="5" id="KW-0443">Lipid metabolism</keyword>
<feature type="active site" evidence="6">
    <location>
        <position position="379"/>
    </location>
</feature>
<dbReference type="Proteomes" id="UP000190064">
    <property type="component" value="Unassembled WGS sequence"/>
</dbReference>
<dbReference type="PANTHER" id="PTHR43667">
    <property type="entry name" value="CYCLOPROPANE-FATTY-ACYL-PHOSPHOLIPID SYNTHASE"/>
    <property type="match status" value="1"/>
</dbReference>
<evidence type="ECO:0000313" key="7">
    <source>
        <dbReference type="EMBL" id="OOV87418.1"/>
    </source>
</evidence>
<proteinExistence type="inferred from homology"/>
<evidence type="ECO:0000256" key="4">
    <source>
        <dbReference type="ARBA" id="ARBA00022691"/>
    </source>
</evidence>
<name>A0A1T1HC23_OCELI</name>
<evidence type="ECO:0000256" key="3">
    <source>
        <dbReference type="ARBA" id="ARBA00022679"/>
    </source>
</evidence>
<comment type="similarity">
    <text evidence="1">Belongs to the CFA/CMAS family.</text>
</comment>
<keyword evidence="3" id="KW-0808">Transferase</keyword>
<dbReference type="InterPro" id="IPR029063">
    <property type="entry name" value="SAM-dependent_MTases_sf"/>
</dbReference>
<keyword evidence="4" id="KW-0949">S-adenosyl-L-methionine</keyword>
<accession>A0A1T1HC23</accession>
<dbReference type="AlphaFoldDB" id="A0A1T1HC23"/>
<dbReference type="InterPro" id="IPR003333">
    <property type="entry name" value="CMAS"/>
</dbReference>
<comment type="caution">
    <text evidence="7">The sequence shown here is derived from an EMBL/GenBank/DDBJ whole genome shotgun (WGS) entry which is preliminary data.</text>
</comment>
<reference evidence="7" key="1">
    <citation type="submission" date="2017-02" db="EMBL/GenBank/DDBJ databases">
        <title>Draft Genome Sequence of the Salt Water Bacterium Oceanospirillum linum ATCC 11336.</title>
        <authorList>
            <person name="Trachtenberg A.M."/>
            <person name="Carney J.G."/>
            <person name="Linnane J.D."/>
            <person name="Rheaume B.A."/>
            <person name="Pitts N.L."/>
            <person name="Mykles D.L."/>
            <person name="Maclea K.S."/>
        </authorList>
    </citation>
    <scope>NUCLEOTIDE SEQUENCE [LARGE SCALE GENOMIC DNA]</scope>
    <source>
        <strain evidence="7">ATCC 11336</strain>
    </source>
</reference>
<evidence type="ECO:0000256" key="5">
    <source>
        <dbReference type="ARBA" id="ARBA00023098"/>
    </source>
</evidence>
<evidence type="ECO:0000256" key="2">
    <source>
        <dbReference type="ARBA" id="ARBA00022603"/>
    </source>
</evidence>
<keyword evidence="2" id="KW-0489">Methyltransferase</keyword>
<protein>
    <recommendedName>
        <fullName evidence="9">SAM-dependent methyltransferase</fullName>
    </recommendedName>
</protein>
<dbReference type="SUPFAM" id="SSF53335">
    <property type="entry name" value="S-adenosyl-L-methionine-dependent methyltransferases"/>
    <property type="match status" value="1"/>
</dbReference>